<dbReference type="Pfam" id="PF00702">
    <property type="entry name" value="Hydrolase"/>
    <property type="match status" value="1"/>
</dbReference>
<dbReference type="PANTHER" id="PTHR43520">
    <property type="entry name" value="ATP7, ISOFORM B"/>
    <property type="match status" value="1"/>
</dbReference>
<evidence type="ECO:0000256" key="6">
    <source>
        <dbReference type="ARBA" id="ARBA00022967"/>
    </source>
</evidence>
<dbReference type="GO" id="GO:0005802">
    <property type="term" value="C:trans-Golgi network"/>
    <property type="evidence" value="ECO:0007669"/>
    <property type="project" value="TreeGrafter"/>
</dbReference>
<name>A0AAV3YEX7_9GAST</name>
<feature type="compositionally biased region" description="Low complexity" evidence="11">
    <location>
        <begin position="294"/>
        <end position="311"/>
    </location>
</feature>
<reference evidence="13 14" key="1">
    <citation type="journal article" date="2021" name="Elife">
        <title>Chloroplast acquisition without the gene transfer in kleptoplastic sea slugs, Plakobranchus ocellatus.</title>
        <authorList>
            <person name="Maeda T."/>
            <person name="Takahashi S."/>
            <person name="Yoshida T."/>
            <person name="Shimamura S."/>
            <person name="Takaki Y."/>
            <person name="Nagai Y."/>
            <person name="Toyoda A."/>
            <person name="Suzuki Y."/>
            <person name="Arimoto A."/>
            <person name="Ishii H."/>
            <person name="Satoh N."/>
            <person name="Nishiyama T."/>
            <person name="Hasebe M."/>
            <person name="Maruyama T."/>
            <person name="Minagawa J."/>
            <person name="Obokata J."/>
            <person name="Shigenobu S."/>
        </authorList>
    </citation>
    <scope>NUCLEOTIDE SEQUENCE [LARGE SCALE GENOMIC DNA]</scope>
</reference>
<keyword evidence="14" id="KW-1185">Reference proteome</keyword>
<evidence type="ECO:0000256" key="5">
    <source>
        <dbReference type="ARBA" id="ARBA00022737"/>
    </source>
</evidence>
<evidence type="ECO:0000256" key="4">
    <source>
        <dbReference type="ARBA" id="ARBA00022723"/>
    </source>
</evidence>
<dbReference type="InterPro" id="IPR023299">
    <property type="entry name" value="ATPase_P-typ_cyto_dom_N"/>
</dbReference>
<feature type="transmembrane region" description="Helical" evidence="12">
    <location>
        <begin position="202"/>
        <end position="224"/>
    </location>
</feature>
<dbReference type="Gene3D" id="3.40.50.1000">
    <property type="entry name" value="HAD superfamily/HAD-like"/>
    <property type="match status" value="1"/>
</dbReference>
<dbReference type="GO" id="GO:0005524">
    <property type="term" value="F:ATP binding"/>
    <property type="evidence" value="ECO:0007669"/>
    <property type="project" value="InterPro"/>
</dbReference>
<accession>A0AAV3YEX7</accession>
<keyword evidence="10 12" id="KW-0472">Membrane</keyword>
<evidence type="ECO:0000256" key="3">
    <source>
        <dbReference type="ARBA" id="ARBA00022692"/>
    </source>
</evidence>
<dbReference type="GO" id="GO:0005507">
    <property type="term" value="F:copper ion binding"/>
    <property type="evidence" value="ECO:0007669"/>
    <property type="project" value="TreeGrafter"/>
</dbReference>
<dbReference type="GO" id="GO:0016887">
    <property type="term" value="F:ATP hydrolysis activity"/>
    <property type="evidence" value="ECO:0007669"/>
    <property type="project" value="InterPro"/>
</dbReference>
<dbReference type="Proteomes" id="UP000735302">
    <property type="component" value="Unassembled WGS sequence"/>
</dbReference>
<evidence type="ECO:0000256" key="11">
    <source>
        <dbReference type="SAM" id="MobiDB-lite"/>
    </source>
</evidence>
<dbReference type="InterPro" id="IPR023214">
    <property type="entry name" value="HAD_sf"/>
</dbReference>
<evidence type="ECO:0000256" key="10">
    <source>
        <dbReference type="ARBA" id="ARBA00023136"/>
    </source>
</evidence>
<dbReference type="InterPro" id="IPR036412">
    <property type="entry name" value="HAD-like_sf"/>
</dbReference>
<dbReference type="Gene3D" id="3.40.1110.10">
    <property type="entry name" value="Calcium-transporting ATPase, cytoplasmic domain N"/>
    <property type="match status" value="1"/>
</dbReference>
<proteinExistence type="predicted"/>
<evidence type="ECO:0000313" key="14">
    <source>
        <dbReference type="Proteomes" id="UP000735302"/>
    </source>
</evidence>
<keyword evidence="6" id="KW-1278">Translocase</keyword>
<keyword evidence="7 12" id="KW-1133">Transmembrane helix</keyword>
<evidence type="ECO:0000256" key="8">
    <source>
        <dbReference type="ARBA" id="ARBA00023008"/>
    </source>
</evidence>
<keyword evidence="3 12" id="KW-0812">Transmembrane</keyword>
<dbReference type="InterPro" id="IPR001757">
    <property type="entry name" value="P_typ_ATPase"/>
</dbReference>
<dbReference type="GO" id="GO:0005886">
    <property type="term" value="C:plasma membrane"/>
    <property type="evidence" value="ECO:0007669"/>
    <property type="project" value="TreeGrafter"/>
</dbReference>
<dbReference type="FunFam" id="3.40.50.1000:FF:000031">
    <property type="entry name" value="Probable copper-transporting ATPase HMA5"/>
    <property type="match status" value="1"/>
</dbReference>
<evidence type="ECO:0000313" key="13">
    <source>
        <dbReference type="EMBL" id="GFN81619.1"/>
    </source>
</evidence>
<dbReference type="EMBL" id="BLXT01000945">
    <property type="protein sequence ID" value="GFN81619.1"/>
    <property type="molecule type" value="Genomic_DNA"/>
</dbReference>
<organism evidence="13 14">
    <name type="scientific">Plakobranchus ocellatus</name>
    <dbReference type="NCBI Taxonomy" id="259542"/>
    <lineage>
        <taxon>Eukaryota</taxon>
        <taxon>Metazoa</taxon>
        <taxon>Spiralia</taxon>
        <taxon>Lophotrochozoa</taxon>
        <taxon>Mollusca</taxon>
        <taxon>Gastropoda</taxon>
        <taxon>Heterobranchia</taxon>
        <taxon>Euthyneura</taxon>
        <taxon>Panpulmonata</taxon>
        <taxon>Sacoglossa</taxon>
        <taxon>Placobranchoidea</taxon>
        <taxon>Plakobranchidae</taxon>
        <taxon>Plakobranchus</taxon>
    </lineage>
</organism>
<keyword evidence="4" id="KW-0479">Metal-binding</keyword>
<keyword evidence="8" id="KW-0186">Copper</keyword>
<evidence type="ECO:0000256" key="9">
    <source>
        <dbReference type="ARBA" id="ARBA00023065"/>
    </source>
</evidence>
<evidence type="ECO:0000256" key="2">
    <source>
        <dbReference type="ARBA" id="ARBA00022448"/>
    </source>
</evidence>
<feature type="transmembrane region" description="Helical" evidence="12">
    <location>
        <begin position="230"/>
        <end position="250"/>
    </location>
</feature>
<comment type="subcellular location">
    <subcellularLocation>
        <location evidence="1">Membrane</location>
    </subcellularLocation>
</comment>
<keyword evidence="5" id="KW-0677">Repeat</keyword>
<keyword evidence="2" id="KW-0813">Transport</keyword>
<protein>
    <submittedName>
        <fullName evidence="13">Copper-transporting ATPase 1</fullName>
    </submittedName>
</protein>
<feature type="region of interest" description="Disordered" evidence="11">
    <location>
        <begin position="285"/>
        <end position="320"/>
    </location>
</feature>
<evidence type="ECO:0000256" key="12">
    <source>
        <dbReference type="SAM" id="Phobius"/>
    </source>
</evidence>
<dbReference type="GO" id="GO:0006878">
    <property type="term" value="P:intracellular copper ion homeostasis"/>
    <property type="evidence" value="ECO:0007669"/>
    <property type="project" value="TreeGrafter"/>
</dbReference>
<gene>
    <name evidence="13" type="ORF">PoB_000812500</name>
</gene>
<dbReference type="GO" id="GO:0015677">
    <property type="term" value="P:copper ion import"/>
    <property type="evidence" value="ECO:0007669"/>
    <property type="project" value="TreeGrafter"/>
</dbReference>
<dbReference type="GO" id="GO:0060003">
    <property type="term" value="P:copper ion export"/>
    <property type="evidence" value="ECO:0007669"/>
    <property type="project" value="TreeGrafter"/>
</dbReference>
<comment type="caution">
    <text evidence="13">The sequence shown here is derived from an EMBL/GenBank/DDBJ whole genome shotgun (WGS) entry which is preliminary data.</text>
</comment>
<dbReference type="SUPFAM" id="SSF56784">
    <property type="entry name" value="HAD-like"/>
    <property type="match status" value="1"/>
</dbReference>
<keyword evidence="9" id="KW-0406">Ion transport</keyword>
<dbReference type="NCBIfam" id="TIGR01494">
    <property type="entry name" value="ATPase_P-type"/>
    <property type="match status" value="1"/>
</dbReference>
<dbReference type="PANTHER" id="PTHR43520:SF8">
    <property type="entry name" value="P-TYPE CU(+) TRANSPORTER"/>
    <property type="match status" value="1"/>
</dbReference>
<evidence type="ECO:0000256" key="7">
    <source>
        <dbReference type="ARBA" id="ARBA00022989"/>
    </source>
</evidence>
<evidence type="ECO:0000256" key="1">
    <source>
        <dbReference type="ARBA" id="ARBA00004370"/>
    </source>
</evidence>
<dbReference type="AlphaFoldDB" id="A0AAV3YEX7"/>
<dbReference type="PRINTS" id="PR00120">
    <property type="entry name" value="HATPASE"/>
</dbReference>
<dbReference type="GO" id="GO:0043682">
    <property type="term" value="F:P-type divalent copper transporter activity"/>
    <property type="evidence" value="ECO:0007669"/>
    <property type="project" value="TreeGrafter"/>
</dbReference>
<sequence length="346" mass="37894">MTERENQGDTAVLCSIDGRSFVFVLVSLFCWHHNSLTMTEIMDDRMTERENQGDTAVLCSIDGTIVGMMAVADTVKSEAHLAVYQLRKMGLQVVLLTGDNQKTAKAIAKQVGIAKVYAEVLPSHKVRKVKHLQASGLKVAMVGDGVNDSPALAQAEVGIAIGTGTDVAVEAADVVLIQNDLLNVYAAIKLSKMTVRRIHINFMFACFYNLIGIPIAAGVFSPFGVTLRPWMASAAMAASSVSVVASSLLLKTRFFGFRKPRKENLLTQEYFKKCAVDQDNDDISLHRGDDWENPQRQQPRQNSNNSRWSNWLRTTGPATPDQRSLLDAIDISDGDDGHIEIQATAV</sequence>
<dbReference type="PRINTS" id="PR00119">
    <property type="entry name" value="CATATPASE"/>
</dbReference>